<organism evidence="1 2">
    <name type="scientific">Streptomyces carminius</name>
    <dbReference type="NCBI Taxonomy" id="2665496"/>
    <lineage>
        <taxon>Bacteria</taxon>
        <taxon>Bacillati</taxon>
        <taxon>Actinomycetota</taxon>
        <taxon>Actinomycetes</taxon>
        <taxon>Kitasatosporales</taxon>
        <taxon>Streptomycetaceae</taxon>
        <taxon>Streptomyces</taxon>
    </lineage>
</organism>
<dbReference type="Proteomes" id="UP000230407">
    <property type="component" value="Unassembled WGS sequence"/>
</dbReference>
<comment type="caution">
    <text evidence="1">The sequence shown here is derived from an EMBL/GenBank/DDBJ whole genome shotgun (WGS) entry which is preliminary data.</text>
</comment>
<gene>
    <name evidence="1" type="ORF">CUT44_15540</name>
</gene>
<dbReference type="AlphaFoldDB" id="A0A2M8LYD8"/>
<proteinExistence type="predicted"/>
<accession>A0A2M8LYD8</accession>
<reference evidence="1 2" key="1">
    <citation type="submission" date="2017-11" db="EMBL/GenBank/DDBJ databases">
        <title>Streptomyces carmine sp. nov., a novel actinomycete isolated from Sophora alopecuroides in Xinjiang, China.</title>
        <authorList>
            <person name="Wang Y."/>
            <person name="Luo X."/>
            <person name="Wan C."/>
            <person name="Zhang L."/>
        </authorList>
    </citation>
    <scope>NUCLEOTIDE SEQUENCE [LARGE SCALE GENOMIC DNA]</scope>
    <source>
        <strain evidence="1 2">TRM SA0054</strain>
    </source>
</reference>
<dbReference type="EMBL" id="PGGW01000052">
    <property type="protein sequence ID" value="PJE96960.1"/>
    <property type="molecule type" value="Genomic_DNA"/>
</dbReference>
<protein>
    <submittedName>
        <fullName evidence="1">Uncharacterized protein</fullName>
    </submittedName>
</protein>
<keyword evidence="2" id="KW-1185">Reference proteome</keyword>
<evidence type="ECO:0000313" key="1">
    <source>
        <dbReference type="EMBL" id="PJE96960.1"/>
    </source>
</evidence>
<dbReference type="RefSeq" id="WP_100202452.1">
    <property type="nucleotide sequence ID" value="NZ_PGGW01000052.1"/>
</dbReference>
<sequence length="289" mass="32294">MTGPLVEPLTSSPLRALLGLRWGSRVDRALVLLARDGTARVEHPQGPEASGHPRPGVGGVLRREYDRIVWVSLTERPGWVNVPVRSEGAGPRPVSRHAVTWRVVDPVRIIRTEILEEEVTERIAQDVARRTTRPAGTVEAPDPYHQDHEMEDWGIVYRLRRAVATPPHPAGPALLPAWSETDREAYRFYRDAVAEGPRSLTALWLLHHPEQAREVLEWTEDHRDSLTEQKSWEGSLAALLAGLTGEERGFLGVKVAEVLTEMGIPQGREVLARVREIRGPHGNHVNGRP</sequence>
<name>A0A2M8LYD8_9ACTN</name>
<evidence type="ECO:0000313" key="2">
    <source>
        <dbReference type="Proteomes" id="UP000230407"/>
    </source>
</evidence>